<dbReference type="InterPro" id="IPR013780">
    <property type="entry name" value="Glyco_hydro_b"/>
</dbReference>
<feature type="chain" id="PRO_5001641401" evidence="1">
    <location>
        <begin position="21"/>
        <end position="749"/>
    </location>
</feature>
<dbReference type="GO" id="GO:0016787">
    <property type="term" value="F:hydrolase activity"/>
    <property type="evidence" value="ECO:0007669"/>
    <property type="project" value="UniProtKB-KW"/>
</dbReference>
<proteinExistence type="predicted"/>
<keyword evidence="4" id="KW-1185">Reference proteome</keyword>
<dbReference type="Gene3D" id="2.60.120.430">
    <property type="entry name" value="Galactose-binding lectin"/>
    <property type="match status" value="1"/>
</dbReference>
<protein>
    <submittedName>
        <fullName evidence="3">Glycoside hydrolase family 44 protein</fullName>
    </submittedName>
</protein>
<dbReference type="InterPro" id="IPR024745">
    <property type="entry name" value="GH44_cat"/>
</dbReference>
<organism evidence="3 4">
    <name type="scientific">Botryobasidium botryosum (strain FD-172 SS1)</name>
    <dbReference type="NCBI Taxonomy" id="930990"/>
    <lineage>
        <taxon>Eukaryota</taxon>
        <taxon>Fungi</taxon>
        <taxon>Dikarya</taxon>
        <taxon>Basidiomycota</taxon>
        <taxon>Agaricomycotina</taxon>
        <taxon>Agaricomycetes</taxon>
        <taxon>Cantharellales</taxon>
        <taxon>Botryobasidiaceae</taxon>
        <taxon>Botryobasidium</taxon>
    </lineage>
</organism>
<dbReference type="Gene3D" id="3.20.20.80">
    <property type="entry name" value="Glycosidases"/>
    <property type="match status" value="1"/>
</dbReference>
<evidence type="ECO:0000259" key="2">
    <source>
        <dbReference type="Pfam" id="PF12891"/>
    </source>
</evidence>
<dbReference type="OrthoDB" id="3180848at2759"/>
<dbReference type="Gene3D" id="2.60.40.1180">
    <property type="entry name" value="Golgi alpha-mannosidase II"/>
    <property type="match status" value="1"/>
</dbReference>
<dbReference type="EMBL" id="KL198030">
    <property type="protein sequence ID" value="KDQ15905.1"/>
    <property type="molecule type" value="Genomic_DNA"/>
</dbReference>
<sequence length="749" mass="80529">MLSGPRGLLFASLALTLVKADLDVYTDDALASGWQDWSWSTVASYSATDLKLGLSSISVKSEQYAALSLKSPSVLQGFAGLSFDIAGDQPDISLSISSTTDNTQSPSIPLSAFGTKITADKFTTLLLDFNNLPPTGAVLGNGTWDRIAWQAGFNGATYHLDNIKFVTSITVTPNVLSAEPLAANLVAVTTQGAVDTSKFQVTLNGKAVTVSSRSTFVPIDTPSRSITYLNLASPLAPGTLKITTVNGTFTHVLPSSQSGSINQASSYPINPRIYGVNFPTSASYIQHLGVTFSRWGGNAVTAYNPFGGFTNAGADWYFENRANENADDWLAWVKGAGSESFLTIPALDWVAKDASSYSYPKTIYPLQSAFDPYNPDAGSGYFPNGTTLSPPPDQKNAYTPWNSTLAKKWLSGLKNKPTVVTVDNEIEIASSTHQDMHPAPVSYDEELSRVLEYAAAAKSAIPGVEVAAPSSCSWWFYWRSAVGDSDTISHNKTDFVPWFLAEMKKRDTGAGKRLLDILDLHYYYQADTSANDAAAKALRLRATRSLWDPTYVDESWIATSTGNSQPNSSKVQLIPRIQSLIAQLYPGTKFTLSEWSSTNDGDITGGLVTVDSLGIFGKYKLDGATYWATPDEKGPVGLAYWLYRGYGTRFGSSSAQVTINSFNPDKLGVYAGTEAGKNLTLVVVNKDPSSPVALNLSGVPTGTYFLRHFGGQAGVAKWQTTTTITSSSYIVVPPYTAIFLQQQSSSPPV</sequence>
<accession>A0A067MMH3</accession>
<dbReference type="Proteomes" id="UP000027195">
    <property type="component" value="Unassembled WGS sequence"/>
</dbReference>
<reference evidence="4" key="1">
    <citation type="journal article" date="2014" name="Proc. Natl. Acad. Sci. U.S.A.">
        <title>Extensive sampling of basidiomycete genomes demonstrates inadequacy of the white-rot/brown-rot paradigm for wood decay fungi.</title>
        <authorList>
            <person name="Riley R."/>
            <person name="Salamov A.A."/>
            <person name="Brown D.W."/>
            <person name="Nagy L.G."/>
            <person name="Floudas D."/>
            <person name="Held B.W."/>
            <person name="Levasseur A."/>
            <person name="Lombard V."/>
            <person name="Morin E."/>
            <person name="Otillar R."/>
            <person name="Lindquist E.A."/>
            <person name="Sun H."/>
            <person name="LaButti K.M."/>
            <person name="Schmutz J."/>
            <person name="Jabbour D."/>
            <person name="Luo H."/>
            <person name="Baker S.E."/>
            <person name="Pisabarro A.G."/>
            <person name="Walton J.D."/>
            <person name="Blanchette R.A."/>
            <person name="Henrissat B."/>
            <person name="Martin F."/>
            <person name="Cullen D."/>
            <person name="Hibbett D.S."/>
            <person name="Grigoriev I.V."/>
        </authorList>
    </citation>
    <scope>NUCLEOTIDE SEQUENCE [LARGE SCALE GENOMIC DNA]</scope>
    <source>
        <strain evidence="4">FD-172 SS1</strain>
    </source>
</reference>
<dbReference type="SUPFAM" id="SSF51445">
    <property type="entry name" value="(Trans)glycosidases"/>
    <property type="match status" value="1"/>
</dbReference>
<feature type="signal peptide" evidence="1">
    <location>
        <begin position="1"/>
        <end position="20"/>
    </location>
</feature>
<dbReference type="Pfam" id="PF12891">
    <property type="entry name" value="Glyco_hydro_44"/>
    <property type="match status" value="1"/>
</dbReference>
<evidence type="ECO:0000313" key="4">
    <source>
        <dbReference type="Proteomes" id="UP000027195"/>
    </source>
</evidence>
<dbReference type="InterPro" id="IPR017853">
    <property type="entry name" value="GH"/>
</dbReference>
<name>A0A067MMH3_BOTB1</name>
<evidence type="ECO:0000256" key="1">
    <source>
        <dbReference type="SAM" id="SignalP"/>
    </source>
</evidence>
<feature type="domain" description="Glycoside hydrolase family 44 catalytic" evidence="2">
    <location>
        <begin position="309"/>
        <end position="526"/>
    </location>
</feature>
<keyword evidence="3" id="KW-0378">Hydrolase</keyword>
<evidence type="ECO:0000313" key="3">
    <source>
        <dbReference type="EMBL" id="KDQ15905.1"/>
    </source>
</evidence>
<gene>
    <name evidence="3" type="ORF">BOTBODRAFT_107925</name>
</gene>
<dbReference type="AlphaFoldDB" id="A0A067MMH3"/>
<dbReference type="InParanoid" id="A0A067MMH3"/>
<keyword evidence="1" id="KW-0732">Signal</keyword>
<dbReference type="HOGENOM" id="CLU_375116_0_0_1"/>